<keyword evidence="1" id="KW-0732">Signal</keyword>
<feature type="transmembrane region" description="Helical" evidence="2">
    <location>
        <begin position="20"/>
        <end position="37"/>
    </location>
</feature>
<evidence type="ECO:0000256" key="1">
    <source>
        <dbReference type="ARBA" id="ARBA00022729"/>
    </source>
</evidence>
<protein>
    <submittedName>
        <fullName evidence="4">S1 family peptidase</fullName>
    </submittedName>
</protein>
<gene>
    <name evidence="4" type="ORF">L2764_21815</name>
</gene>
<feature type="domain" description="Peptidase S1" evidence="3">
    <location>
        <begin position="56"/>
        <end position="254"/>
    </location>
</feature>
<dbReference type="InterPro" id="IPR018114">
    <property type="entry name" value="TRYPSIN_HIS"/>
</dbReference>
<dbReference type="RefSeq" id="WP_248942448.1">
    <property type="nucleotide sequence ID" value="NZ_JAKIKS010000124.1"/>
</dbReference>
<organism evidence="4 5">
    <name type="scientific">Shewanella surugensis</name>
    <dbReference type="NCBI Taxonomy" id="212020"/>
    <lineage>
        <taxon>Bacteria</taxon>
        <taxon>Pseudomonadati</taxon>
        <taxon>Pseudomonadota</taxon>
        <taxon>Gammaproteobacteria</taxon>
        <taxon>Alteromonadales</taxon>
        <taxon>Shewanellaceae</taxon>
        <taxon>Shewanella</taxon>
    </lineage>
</organism>
<evidence type="ECO:0000313" key="5">
    <source>
        <dbReference type="Proteomes" id="UP001203423"/>
    </source>
</evidence>
<proteinExistence type="predicted"/>
<keyword evidence="5" id="KW-1185">Reference proteome</keyword>
<dbReference type="Proteomes" id="UP001203423">
    <property type="component" value="Unassembled WGS sequence"/>
</dbReference>
<dbReference type="InterPro" id="IPR043504">
    <property type="entry name" value="Peptidase_S1_PA_chymotrypsin"/>
</dbReference>
<evidence type="ECO:0000256" key="2">
    <source>
        <dbReference type="SAM" id="Phobius"/>
    </source>
</evidence>
<keyword evidence="2" id="KW-1133">Transmembrane helix</keyword>
<accession>A0ABT0LH92</accession>
<evidence type="ECO:0000313" key="4">
    <source>
        <dbReference type="EMBL" id="MCL1127040.1"/>
    </source>
</evidence>
<reference evidence="4 5" key="1">
    <citation type="submission" date="2022-01" db="EMBL/GenBank/DDBJ databases">
        <title>Whole genome-based taxonomy of the Shewanellaceae.</title>
        <authorList>
            <person name="Martin-Rodriguez A.J."/>
        </authorList>
    </citation>
    <scope>NUCLEOTIDE SEQUENCE [LARGE SCALE GENOMIC DNA]</scope>
    <source>
        <strain evidence="4 5">DSM 17177</strain>
    </source>
</reference>
<dbReference type="InterPro" id="IPR009003">
    <property type="entry name" value="Peptidase_S1_PA"/>
</dbReference>
<dbReference type="PANTHER" id="PTHR15462">
    <property type="entry name" value="SERINE PROTEASE"/>
    <property type="match status" value="1"/>
</dbReference>
<keyword evidence="2" id="KW-0812">Transmembrane</keyword>
<dbReference type="InterPro" id="IPR001254">
    <property type="entry name" value="Trypsin_dom"/>
</dbReference>
<dbReference type="Gene3D" id="2.40.10.10">
    <property type="entry name" value="Trypsin-like serine proteases"/>
    <property type="match status" value="2"/>
</dbReference>
<keyword evidence="2" id="KW-0472">Membrane</keyword>
<name>A0ABT0LH92_9GAMM</name>
<dbReference type="PROSITE" id="PS00134">
    <property type="entry name" value="TRYPSIN_HIS"/>
    <property type="match status" value="1"/>
</dbReference>
<dbReference type="EMBL" id="JAKIKS010000124">
    <property type="protein sequence ID" value="MCL1127040.1"/>
    <property type="molecule type" value="Genomic_DNA"/>
</dbReference>
<evidence type="ECO:0000259" key="3">
    <source>
        <dbReference type="Pfam" id="PF00089"/>
    </source>
</evidence>
<dbReference type="PANTHER" id="PTHR15462:SF8">
    <property type="entry name" value="SERINE PROTEASE"/>
    <property type="match status" value="1"/>
</dbReference>
<dbReference type="Pfam" id="PF00089">
    <property type="entry name" value="Trypsin"/>
    <property type="match status" value="1"/>
</dbReference>
<dbReference type="InterPro" id="IPR050966">
    <property type="entry name" value="Glutamyl_endopeptidase"/>
</dbReference>
<dbReference type="SUPFAM" id="SSF50494">
    <property type="entry name" value="Trypsin-like serine proteases"/>
    <property type="match status" value="1"/>
</dbReference>
<comment type="caution">
    <text evidence="4">The sequence shown here is derived from an EMBL/GenBank/DDBJ whole genome shotgun (WGS) entry which is preliminary data.</text>
</comment>
<sequence>MIYRLLQRKRQRTVWHYSGYFYGMLLIGLSAIIEVSADASEVNQSRGSQDIKWDRLGKLRVYKKTSCTATLVAPNLIVSAAHCVFDRDSNAYVSPHKLLFYAGLKGNDIKAKVKIKRYTVPSKTFPTGQFTENALLIDWVVLELERPIGCTLGSFPLWDQQVGAINKLITAGYASGNFTQLTQTDTCESAVPRSDSTMWRLKNCALKKGDSGAPILVQIKGQAEPYIAGVISAGANDSRGRFRVVAVPVEQFTNTVNNKAISCKQPIFLVLLWNVKIVFLRSLTASIPSFH</sequence>